<dbReference type="RefSeq" id="WP_167838935.1">
    <property type="nucleotide sequence ID" value="NZ_CP047616.1"/>
</dbReference>
<evidence type="ECO:0000313" key="4">
    <source>
        <dbReference type="Proteomes" id="UP000501945"/>
    </source>
</evidence>
<evidence type="ECO:0000256" key="2">
    <source>
        <dbReference type="SAM" id="Phobius"/>
    </source>
</evidence>
<dbReference type="AlphaFoldDB" id="A0A6H0UG93"/>
<keyword evidence="2" id="KW-0472">Membrane</keyword>
<feature type="region of interest" description="Disordered" evidence="1">
    <location>
        <begin position="68"/>
        <end position="130"/>
    </location>
</feature>
<sequence length="144" mass="15548">MSNFFKVLIAVLGVIAVSLIGFVAYFLIGGDRSKSEIEKEKAASFEFKEVPSSSEAVITSKSSEVKKIVAESETPKESPQPTLSTTTPPQIEAAPEINTPPGLEQSESATEKSDFTSDIENIKRQYPDSEVIVVGPDGIENKIQ</sequence>
<dbReference type="Proteomes" id="UP000501945">
    <property type="component" value="Chromosome"/>
</dbReference>
<keyword evidence="2" id="KW-0812">Transmembrane</keyword>
<proteinExistence type="predicted"/>
<evidence type="ECO:0000256" key="1">
    <source>
        <dbReference type="SAM" id="MobiDB-lite"/>
    </source>
</evidence>
<organism evidence="3 4">
    <name type="scientific">Pseudolactococcus raffinolactis</name>
    <dbReference type="NCBI Taxonomy" id="1366"/>
    <lineage>
        <taxon>Bacteria</taxon>
        <taxon>Bacillati</taxon>
        <taxon>Bacillota</taxon>
        <taxon>Bacilli</taxon>
        <taxon>Lactobacillales</taxon>
        <taxon>Streptococcaceae</taxon>
        <taxon>Pseudolactococcus</taxon>
    </lineage>
</organism>
<dbReference type="EMBL" id="CP047616">
    <property type="protein sequence ID" value="QIW54329.1"/>
    <property type="molecule type" value="Genomic_DNA"/>
</dbReference>
<accession>A0A6H0UG93</accession>
<feature type="compositionally biased region" description="Basic and acidic residues" evidence="1">
    <location>
        <begin position="109"/>
        <end position="127"/>
    </location>
</feature>
<feature type="compositionally biased region" description="Low complexity" evidence="1">
    <location>
        <begin position="79"/>
        <end position="90"/>
    </location>
</feature>
<protein>
    <submittedName>
        <fullName evidence="3">Uncharacterized protein</fullName>
    </submittedName>
</protein>
<evidence type="ECO:0000313" key="3">
    <source>
        <dbReference type="EMBL" id="QIW54329.1"/>
    </source>
</evidence>
<feature type="transmembrane region" description="Helical" evidence="2">
    <location>
        <begin position="7"/>
        <end position="28"/>
    </location>
</feature>
<keyword evidence="2" id="KW-1133">Transmembrane helix</keyword>
<reference evidence="3 4" key="1">
    <citation type="submission" date="2019-12" db="EMBL/GenBank/DDBJ databases">
        <title>Whole genome sequences of Lactococcus raffinolactis strains isolated from sewage.</title>
        <authorList>
            <person name="Ybazeta G."/>
            <person name="Ross M."/>
            <person name="Brabant-Kirwan D."/>
            <person name="Saleh M."/>
            <person name="Dillon J.A."/>
            <person name="Splinter K."/>
            <person name="Nokhbeh R."/>
        </authorList>
    </citation>
    <scope>NUCLEOTIDE SEQUENCE [LARGE SCALE GENOMIC DNA]</scope>
    <source>
        <strain evidence="3 4">Lr_19_5</strain>
    </source>
</reference>
<name>A0A6H0UG93_9LACT</name>
<gene>
    <name evidence="3" type="ORF">GU336_09340</name>
</gene>